<dbReference type="Pfam" id="PF00929">
    <property type="entry name" value="RNase_T"/>
    <property type="match status" value="1"/>
</dbReference>
<dbReference type="Pfam" id="PF00533">
    <property type="entry name" value="BRCT"/>
    <property type="match status" value="1"/>
</dbReference>
<protein>
    <submittedName>
        <fullName evidence="2">Exonuclease domain-containing protein</fullName>
    </submittedName>
</protein>
<dbReference type="InterPro" id="IPR013520">
    <property type="entry name" value="Ribonucl_H"/>
</dbReference>
<evidence type="ECO:0000313" key="3">
    <source>
        <dbReference type="Proteomes" id="UP001500784"/>
    </source>
</evidence>
<dbReference type="PANTHER" id="PTHR30231:SF42">
    <property type="entry name" value="EXONUCLEASE"/>
    <property type="match status" value="1"/>
</dbReference>
<dbReference type="CDD" id="cd06130">
    <property type="entry name" value="DNA_pol_III_epsilon_like"/>
    <property type="match status" value="1"/>
</dbReference>
<keyword evidence="2" id="KW-0540">Nuclease</keyword>
<name>A0ABN2PDS6_9MICC</name>
<dbReference type="Gene3D" id="3.30.420.10">
    <property type="entry name" value="Ribonuclease H-like superfamily/Ribonuclease H"/>
    <property type="match status" value="1"/>
</dbReference>
<proteinExistence type="predicted"/>
<dbReference type="SUPFAM" id="SSF52113">
    <property type="entry name" value="BRCT domain"/>
    <property type="match status" value="1"/>
</dbReference>
<comment type="caution">
    <text evidence="2">The sequence shown here is derived from an EMBL/GenBank/DDBJ whole genome shotgun (WGS) entry which is preliminary data.</text>
</comment>
<dbReference type="InterPro" id="IPR036420">
    <property type="entry name" value="BRCT_dom_sf"/>
</dbReference>
<keyword evidence="3" id="KW-1185">Reference proteome</keyword>
<dbReference type="CDD" id="cd17748">
    <property type="entry name" value="BRCT_DNA_ligase_like"/>
    <property type="match status" value="1"/>
</dbReference>
<reference evidence="2 3" key="1">
    <citation type="journal article" date="2019" name="Int. J. Syst. Evol. Microbiol.">
        <title>The Global Catalogue of Microorganisms (GCM) 10K type strain sequencing project: providing services to taxonomists for standard genome sequencing and annotation.</title>
        <authorList>
            <consortium name="The Broad Institute Genomics Platform"/>
            <consortium name="The Broad Institute Genome Sequencing Center for Infectious Disease"/>
            <person name="Wu L."/>
            <person name="Ma J."/>
        </authorList>
    </citation>
    <scope>NUCLEOTIDE SEQUENCE [LARGE SCALE GENOMIC DNA]</scope>
    <source>
        <strain evidence="2 3">JCM 13316</strain>
    </source>
</reference>
<evidence type="ECO:0000313" key="2">
    <source>
        <dbReference type="EMBL" id="GAA1917221.1"/>
    </source>
</evidence>
<dbReference type="Proteomes" id="UP001500784">
    <property type="component" value="Unassembled WGS sequence"/>
</dbReference>
<dbReference type="SMART" id="SM00479">
    <property type="entry name" value="EXOIII"/>
    <property type="match status" value="1"/>
</dbReference>
<sequence length="321" mass="34439">MTLSFTAIDFETANRSRGSICSVGLAKVVDGRILETRSWIISPPDGGGFDAFNSALHGITAADTVDAPDWNSSLSEILDFIGDDTVLAHNAGFDIGALRDACDFAGLEWPVLNYTCTLVLARTMLDLPVYKLPWVTEALGIPPFDHHEAGADAQACALVAIALAESRGSNSVTDLLTAAGVRLGRVEGMSWLGSQKARPVSQRTPRAALVPGEINPDGPMAGEVVCFTGRISWSREDAQEMVVRNGGTCSMGKPTRKTTILVTGDYDESSLRPGMTFGNKLARAFELVEQGQKLEIMTEDDFRQKLDVQEGHRDLPVPTGA</sequence>
<dbReference type="EMBL" id="BAAALV010000004">
    <property type="protein sequence ID" value="GAA1917221.1"/>
    <property type="molecule type" value="Genomic_DNA"/>
</dbReference>
<keyword evidence="2" id="KW-0269">Exonuclease</keyword>
<gene>
    <name evidence="2" type="ORF">GCM10009688_22870</name>
</gene>
<dbReference type="InterPro" id="IPR012337">
    <property type="entry name" value="RNaseH-like_sf"/>
</dbReference>
<evidence type="ECO:0000259" key="1">
    <source>
        <dbReference type="SMART" id="SM00479"/>
    </source>
</evidence>
<dbReference type="PANTHER" id="PTHR30231">
    <property type="entry name" value="DNA POLYMERASE III SUBUNIT EPSILON"/>
    <property type="match status" value="1"/>
</dbReference>
<dbReference type="SUPFAM" id="SSF53098">
    <property type="entry name" value="Ribonuclease H-like"/>
    <property type="match status" value="1"/>
</dbReference>
<dbReference type="InterPro" id="IPR001357">
    <property type="entry name" value="BRCT_dom"/>
</dbReference>
<accession>A0ABN2PDS6</accession>
<feature type="domain" description="Exonuclease" evidence="1">
    <location>
        <begin position="4"/>
        <end position="169"/>
    </location>
</feature>
<dbReference type="Gene3D" id="3.40.50.10190">
    <property type="entry name" value="BRCT domain"/>
    <property type="match status" value="1"/>
</dbReference>
<keyword evidence="2" id="KW-0378">Hydrolase</keyword>
<dbReference type="InterPro" id="IPR036397">
    <property type="entry name" value="RNaseH_sf"/>
</dbReference>
<dbReference type="GO" id="GO:0004527">
    <property type="term" value="F:exonuclease activity"/>
    <property type="evidence" value="ECO:0007669"/>
    <property type="project" value="UniProtKB-KW"/>
</dbReference>
<organism evidence="2 3">
    <name type="scientific">Arthrobacter gandavensis</name>
    <dbReference type="NCBI Taxonomy" id="169960"/>
    <lineage>
        <taxon>Bacteria</taxon>
        <taxon>Bacillati</taxon>
        <taxon>Actinomycetota</taxon>
        <taxon>Actinomycetes</taxon>
        <taxon>Micrococcales</taxon>
        <taxon>Micrococcaceae</taxon>
        <taxon>Arthrobacter</taxon>
    </lineage>
</organism>
<dbReference type="RefSeq" id="WP_170287813.1">
    <property type="nucleotide sequence ID" value="NZ_BAAALV010000004.1"/>
</dbReference>